<proteinExistence type="predicted"/>
<feature type="region of interest" description="Disordered" evidence="1">
    <location>
        <begin position="1"/>
        <end position="55"/>
    </location>
</feature>
<accession>A0A6G1IYT6</accession>
<protein>
    <submittedName>
        <fullName evidence="2">Uncharacterized protein</fullName>
    </submittedName>
</protein>
<reference evidence="2" key="1">
    <citation type="journal article" date="2020" name="Stud. Mycol.">
        <title>101 Dothideomycetes genomes: a test case for predicting lifestyles and emergence of pathogens.</title>
        <authorList>
            <person name="Haridas S."/>
            <person name="Albert R."/>
            <person name="Binder M."/>
            <person name="Bloem J."/>
            <person name="Labutti K."/>
            <person name="Salamov A."/>
            <person name="Andreopoulos B."/>
            <person name="Baker S."/>
            <person name="Barry K."/>
            <person name="Bills G."/>
            <person name="Bluhm B."/>
            <person name="Cannon C."/>
            <person name="Castanera R."/>
            <person name="Culley D."/>
            <person name="Daum C."/>
            <person name="Ezra D."/>
            <person name="Gonzalez J."/>
            <person name="Henrissat B."/>
            <person name="Kuo A."/>
            <person name="Liang C."/>
            <person name="Lipzen A."/>
            <person name="Lutzoni F."/>
            <person name="Magnuson J."/>
            <person name="Mondo S."/>
            <person name="Nolan M."/>
            <person name="Ohm R."/>
            <person name="Pangilinan J."/>
            <person name="Park H.-J."/>
            <person name="Ramirez L."/>
            <person name="Alfaro M."/>
            <person name="Sun H."/>
            <person name="Tritt A."/>
            <person name="Yoshinaga Y."/>
            <person name="Zwiers L.-H."/>
            <person name="Turgeon B."/>
            <person name="Goodwin S."/>
            <person name="Spatafora J."/>
            <person name="Crous P."/>
            <person name="Grigoriev I."/>
        </authorList>
    </citation>
    <scope>NUCLEOTIDE SEQUENCE</scope>
    <source>
        <strain evidence="2">CBS 122367</strain>
    </source>
</reference>
<evidence type="ECO:0000256" key="1">
    <source>
        <dbReference type="SAM" id="MobiDB-lite"/>
    </source>
</evidence>
<evidence type="ECO:0000313" key="2">
    <source>
        <dbReference type="EMBL" id="KAF2683288.1"/>
    </source>
</evidence>
<evidence type="ECO:0000313" key="3">
    <source>
        <dbReference type="Proteomes" id="UP000799291"/>
    </source>
</evidence>
<organism evidence="2 3">
    <name type="scientific">Lentithecium fluviatile CBS 122367</name>
    <dbReference type="NCBI Taxonomy" id="1168545"/>
    <lineage>
        <taxon>Eukaryota</taxon>
        <taxon>Fungi</taxon>
        <taxon>Dikarya</taxon>
        <taxon>Ascomycota</taxon>
        <taxon>Pezizomycotina</taxon>
        <taxon>Dothideomycetes</taxon>
        <taxon>Pleosporomycetidae</taxon>
        <taxon>Pleosporales</taxon>
        <taxon>Massarineae</taxon>
        <taxon>Lentitheciaceae</taxon>
        <taxon>Lentithecium</taxon>
    </lineage>
</organism>
<sequence length="205" mass="22848">MWHIGIERPEYTTDIESERETNQKKHQSTEPSGTWAQCAHPKSNSSSPGLRPPEYFRKEGVQHPSIGPSTYLHPELSHTSTAEDYTSFEPPSYRSWLGPWEGKCYFAAKKFVAMKGDCAVLQSDDHSKCYEVPSSSRPACTLPTSTNRTLCFMNALRWCLRPMPCRTHALPTFNMGMSESSRARLCTTSPSDTGKVLAPSAGVVL</sequence>
<keyword evidence="3" id="KW-1185">Reference proteome</keyword>
<dbReference type="EMBL" id="MU005584">
    <property type="protein sequence ID" value="KAF2683288.1"/>
    <property type="molecule type" value="Genomic_DNA"/>
</dbReference>
<name>A0A6G1IYT6_9PLEO</name>
<gene>
    <name evidence="2" type="ORF">K458DRAFT_389894</name>
</gene>
<feature type="compositionally biased region" description="Basic and acidic residues" evidence="1">
    <location>
        <begin position="1"/>
        <end position="23"/>
    </location>
</feature>
<dbReference type="Proteomes" id="UP000799291">
    <property type="component" value="Unassembled WGS sequence"/>
</dbReference>
<dbReference type="AlphaFoldDB" id="A0A6G1IYT6"/>